<sequence length="295" mass="32776">MHPECIGHLAYGFFDVEKAFVSTKGLKLIYNVSWYDCDLMCRRNCSCLAYYSEGPVCEIWSKGTKFIQTNSEDPSGLTINFIGTYEKAGNRSVKITLISIGGIVGGLIFCYISYVIIKKCKEVERRIMRAMLIKETRCHTVESSLHDSADERGKVCNSGNEIQIFSFRSIATATNNFSVANKLGEGGFGSVYKAWQLWNDGKVMELIDKSLLDCCPIDEAERCVQLGLLCAQDHAADRPSMLEVVSMLSDVTASLPAPKMPAFFIDIEADEPRGFEEMQNSFSLNGVTISVLDAR</sequence>
<dbReference type="EMBL" id="CM039435">
    <property type="protein sequence ID" value="KAI4318262.1"/>
    <property type="molecule type" value="Genomic_DNA"/>
</dbReference>
<evidence type="ECO:0000313" key="2">
    <source>
        <dbReference type="Proteomes" id="UP000828941"/>
    </source>
</evidence>
<comment type="caution">
    <text evidence="1">The sequence shown here is derived from an EMBL/GenBank/DDBJ whole genome shotgun (WGS) entry which is preliminary data.</text>
</comment>
<reference evidence="1 2" key="1">
    <citation type="journal article" date="2022" name="DNA Res.">
        <title>Chromosomal-level genome assembly of the orchid tree Bauhinia variegata (Leguminosae; Cercidoideae) supports the allotetraploid origin hypothesis of Bauhinia.</title>
        <authorList>
            <person name="Zhong Y."/>
            <person name="Chen Y."/>
            <person name="Zheng D."/>
            <person name="Pang J."/>
            <person name="Liu Y."/>
            <person name="Luo S."/>
            <person name="Meng S."/>
            <person name="Qian L."/>
            <person name="Wei D."/>
            <person name="Dai S."/>
            <person name="Zhou R."/>
        </authorList>
    </citation>
    <scope>NUCLEOTIDE SEQUENCE [LARGE SCALE GENOMIC DNA]</scope>
    <source>
        <strain evidence="1">BV-YZ2020</strain>
    </source>
</reference>
<accession>A0ACB9M2F5</accession>
<proteinExistence type="predicted"/>
<keyword evidence="2" id="KW-1185">Reference proteome</keyword>
<name>A0ACB9M2F5_BAUVA</name>
<dbReference type="Proteomes" id="UP000828941">
    <property type="component" value="Chromosome 10"/>
</dbReference>
<evidence type="ECO:0000313" key="1">
    <source>
        <dbReference type="EMBL" id="KAI4318262.1"/>
    </source>
</evidence>
<organism evidence="1 2">
    <name type="scientific">Bauhinia variegata</name>
    <name type="common">Purple orchid tree</name>
    <name type="synonym">Phanera variegata</name>
    <dbReference type="NCBI Taxonomy" id="167791"/>
    <lineage>
        <taxon>Eukaryota</taxon>
        <taxon>Viridiplantae</taxon>
        <taxon>Streptophyta</taxon>
        <taxon>Embryophyta</taxon>
        <taxon>Tracheophyta</taxon>
        <taxon>Spermatophyta</taxon>
        <taxon>Magnoliopsida</taxon>
        <taxon>eudicotyledons</taxon>
        <taxon>Gunneridae</taxon>
        <taxon>Pentapetalae</taxon>
        <taxon>rosids</taxon>
        <taxon>fabids</taxon>
        <taxon>Fabales</taxon>
        <taxon>Fabaceae</taxon>
        <taxon>Cercidoideae</taxon>
        <taxon>Cercideae</taxon>
        <taxon>Bauhiniinae</taxon>
        <taxon>Bauhinia</taxon>
    </lineage>
</organism>
<gene>
    <name evidence="1" type="ORF">L6164_026051</name>
</gene>
<protein>
    <submittedName>
        <fullName evidence="1">Uncharacterized protein</fullName>
    </submittedName>
</protein>